<evidence type="ECO:0000256" key="2">
    <source>
        <dbReference type="ARBA" id="ARBA00010100"/>
    </source>
</evidence>
<comment type="caution">
    <text evidence="9">The sequence shown here is derived from an EMBL/GenBank/DDBJ whole genome shotgun (WGS) entry which is preliminary data.</text>
</comment>
<feature type="transmembrane region" description="Helical" evidence="8">
    <location>
        <begin position="90"/>
        <end position="110"/>
    </location>
</feature>
<feature type="transmembrane region" description="Helical" evidence="8">
    <location>
        <begin position="538"/>
        <end position="558"/>
    </location>
</feature>
<dbReference type="PANTHER" id="PTHR30003">
    <property type="entry name" value="L-LACTATE PERMEASE"/>
    <property type="match status" value="1"/>
</dbReference>
<feature type="transmembrane region" description="Helical" evidence="8">
    <location>
        <begin position="373"/>
        <end position="393"/>
    </location>
</feature>
<reference evidence="9 10" key="1">
    <citation type="submission" date="2019-10" db="EMBL/GenBank/DDBJ databases">
        <title>Whole genome shotgun sequence of Streptomyces angustmyceticus NBRC 3934.</title>
        <authorList>
            <person name="Hosoyama A."/>
            <person name="Ichikawa N."/>
            <person name="Kimura A."/>
            <person name="Kitahashi Y."/>
            <person name="Komaki H."/>
            <person name="Uohara A."/>
        </authorList>
    </citation>
    <scope>NUCLEOTIDE SEQUENCE [LARGE SCALE GENOMIC DNA]</scope>
    <source>
        <strain evidence="9 10">NBRC 3934</strain>
    </source>
</reference>
<feature type="transmembrane region" description="Helical" evidence="8">
    <location>
        <begin position="210"/>
        <end position="233"/>
    </location>
</feature>
<feature type="transmembrane region" description="Helical" evidence="8">
    <location>
        <begin position="245"/>
        <end position="265"/>
    </location>
</feature>
<feature type="transmembrane region" description="Helical" evidence="8">
    <location>
        <begin position="57"/>
        <end position="78"/>
    </location>
</feature>
<protein>
    <recommendedName>
        <fullName evidence="8">L-lactate permease</fullName>
    </recommendedName>
</protein>
<keyword evidence="10" id="KW-1185">Reference proteome</keyword>
<dbReference type="Pfam" id="PF02652">
    <property type="entry name" value="Lactate_perm"/>
    <property type="match status" value="1"/>
</dbReference>
<organism evidence="9 10">
    <name type="scientific">Streptomyces angustmyceticus</name>
    <dbReference type="NCBI Taxonomy" id="285578"/>
    <lineage>
        <taxon>Bacteria</taxon>
        <taxon>Bacillati</taxon>
        <taxon>Actinomycetota</taxon>
        <taxon>Actinomycetes</taxon>
        <taxon>Kitasatosporales</taxon>
        <taxon>Streptomycetaceae</taxon>
        <taxon>Streptomyces</taxon>
    </lineage>
</organism>
<evidence type="ECO:0000313" key="10">
    <source>
        <dbReference type="Proteomes" id="UP000325598"/>
    </source>
</evidence>
<evidence type="ECO:0000256" key="1">
    <source>
        <dbReference type="ARBA" id="ARBA00004651"/>
    </source>
</evidence>
<comment type="similarity">
    <text evidence="2 8">Belongs to the lactate permease family.</text>
</comment>
<accession>A0A5J4L7Y9</accession>
<dbReference type="GO" id="GO:0015295">
    <property type="term" value="F:solute:proton symporter activity"/>
    <property type="evidence" value="ECO:0007669"/>
    <property type="project" value="TreeGrafter"/>
</dbReference>
<comment type="subcellular location">
    <subcellularLocation>
        <location evidence="1 8">Cell membrane</location>
        <topology evidence="1 8">Multi-pass membrane protein</topology>
    </subcellularLocation>
</comment>
<dbReference type="Proteomes" id="UP000325598">
    <property type="component" value="Unassembled WGS sequence"/>
</dbReference>
<name>A0A5J4L7Y9_9ACTN</name>
<sequence>MHPTREGASVATTPPAVLAFYAPDVAAVGGSLTATALLGLVPLAVFFLLLTAARRPALHSALGALLAALSVAVLGYGMPLRLGALSAAQGMAFGLFPVMLIVVSALWFYELTVVSNRFEDLRRSFNAVGRGDLRVQAMLIAFCFGGLLEALAGFGAPVAITAAMLMALGLPRITSAVTVLVANTAPVAFGAMAIPITTAGNLTGIPAGDIAGVIGRQSPLLALFVPQLLLFLVDGWRGLRQLWPVALVTGGVFALAQFWCSAHFAYELTDVVAALAGFAAAVLMLRLWTPRTPDDQRSRVDAEPLTGRRVTLAVLPYLLVIAVFALAKLDAGGLRMPELLGAADIQLNWPGLYGTLLAPDGSPAGSAVYKLEVLGNPGTLLLLSGLLVTLVYSRAKDADRFPMTPRTGLACAGRTVRNMRRAIATVATVMALSYVMNQSGQTLAIGTWLAATGGLFALLSPVLGWLGTAVTGSDTSSNALFATLQQTAGKAAGIDPTLLVAANTTGGVVGKLISPQNLTIAATAVEQPGSERLLLRKVVGYSVVMLAVLCVLVFLQSLPVLSWMLP</sequence>
<feature type="transmembrane region" description="Helical" evidence="8">
    <location>
        <begin position="271"/>
        <end position="289"/>
    </location>
</feature>
<keyword evidence="5 8" id="KW-0812">Transmembrane</keyword>
<keyword evidence="3 8" id="KW-0813">Transport</keyword>
<evidence type="ECO:0000313" key="9">
    <source>
        <dbReference type="EMBL" id="GES27589.1"/>
    </source>
</evidence>
<dbReference type="GO" id="GO:0005886">
    <property type="term" value="C:plasma membrane"/>
    <property type="evidence" value="ECO:0007669"/>
    <property type="project" value="UniProtKB-SubCell"/>
</dbReference>
<keyword evidence="6 8" id="KW-1133">Transmembrane helix</keyword>
<gene>
    <name evidence="9" type="ORF">San01_00750</name>
</gene>
<evidence type="ECO:0000256" key="7">
    <source>
        <dbReference type="ARBA" id="ARBA00023136"/>
    </source>
</evidence>
<dbReference type="InterPro" id="IPR003804">
    <property type="entry name" value="Lactate_perm"/>
</dbReference>
<feature type="transmembrane region" description="Helical" evidence="8">
    <location>
        <begin position="445"/>
        <end position="466"/>
    </location>
</feature>
<dbReference type="NCBIfam" id="TIGR00795">
    <property type="entry name" value="lctP"/>
    <property type="match status" value="1"/>
</dbReference>
<feature type="transmembrane region" description="Helical" evidence="8">
    <location>
        <begin position="177"/>
        <end position="198"/>
    </location>
</feature>
<evidence type="ECO:0000256" key="3">
    <source>
        <dbReference type="ARBA" id="ARBA00022448"/>
    </source>
</evidence>
<dbReference type="GO" id="GO:0015129">
    <property type="term" value="F:lactate transmembrane transporter activity"/>
    <property type="evidence" value="ECO:0007669"/>
    <property type="project" value="UniProtKB-UniRule"/>
</dbReference>
<dbReference type="PANTHER" id="PTHR30003:SF0">
    <property type="entry name" value="GLYCOLATE PERMEASE GLCA-RELATED"/>
    <property type="match status" value="1"/>
</dbReference>
<evidence type="ECO:0000256" key="4">
    <source>
        <dbReference type="ARBA" id="ARBA00022475"/>
    </source>
</evidence>
<evidence type="ECO:0000256" key="6">
    <source>
        <dbReference type="ARBA" id="ARBA00022989"/>
    </source>
</evidence>
<proteinExistence type="inferred from homology"/>
<feature type="transmembrane region" description="Helical" evidence="8">
    <location>
        <begin position="25"/>
        <end position="50"/>
    </location>
</feature>
<dbReference type="EMBL" id="BLAG01000004">
    <property type="protein sequence ID" value="GES27589.1"/>
    <property type="molecule type" value="Genomic_DNA"/>
</dbReference>
<dbReference type="AlphaFoldDB" id="A0A5J4L7Y9"/>
<evidence type="ECO:0000256" key="8">
    <source>
        <dbReference type="RuleBase" id="RU365092"/>
    </source>
</evidence>
<keyword evidence="4 8" id="KW-1003">Cell membrane</keyword>
<evidence type="ECO:0000256" key="5">
    <source>
        <dbReference type="ARBA" id="ARBA00022692"/>
    </source>
</evidence>
<comment type="function">
    <text evidence="8">Uptake of L-lactate across the membrane. Can also transport D-lactate and glycolate.</text>
</comment>
<feature type="transmembrane region" description="Helical" evidence="8">
    <location>
        <begin position="310"/>
        <end position="327"/>
    </location>
</feature>
<keyword evidence="7 8" id="KW-0472">Membrane</keyword>